<keyword evidence="2" id="KW-1185">Reference proteome</keyword>
<organism evidence="1 2">
    <name type="scientific">Solea senegalensis</name>
    <name type="common">Senegalese sole</name>
    <dbReference type="NCBI Taxonomy" id="28829"/>
    <lineage>
        <taxon>Eukaryota</taxon>
        <taxon>Metazoa</taxon>
        <taxon>Chordata</taxon>
        <taxon>Craniata</taxon>
        <taxon>Vertebrata</taxon>
        <taxon>Euteleostomi</taxon>
        <taxon>Actinopterygii</taxon>
        <taxon>Neopterygii</taxon>
        <taxon>Teleostei</taxon>
        <taxon>Neoteleostei</taxon>
        <taxon>Acanthomorphata</taxon>
        <taxon>Carangaria</taxon>
        <taxon>Pleuronectiformes</taxon>
        <taxon>Pleuronectoidei</taxon>
        <taxon>Soleidae</taxon>
        <taxon>Solea</taxon>
    </lineage>
</organism>
<evidence type="ECO:0000313" key="2">
    <source>
        <dbReference type="Proteomes" id="UP000693946"/>
    </source>
</evidence>
<protein>
    <submittedName>
        <fullName evidence="1">Uncharacterized protein</fullName>
    </submittedName>
</protein>
<gene>
    <name evidence="1" type="ORF">JOB18_009741</name>
</gene>
<dbReference type="AlphaFoldDB" id="A0AAV6PDN5"/>
<comment type="caution">
    <text evidence="1">The sequence shown here is derived from an EMBL/GenBank/DDBJ whole genome shotgun (WGS) entry which is preliminary data.</text>
</comment>
<dbReference type="Proteomes" id="UP000693946">
    <property type="component" value="Unassembled WGS sequence"/>
</dbReference>
<proteinExistence type="predicted"/>
<evidence type="ECO:0000313" key="1">
    <source>
        <dbReference type="EMBL" id="KAG7456455.1"/>
    </source>
</evidence>
<reference evidence="1 2" key="1">
    <citation type="journal article" date="2021" name="Sci. Rep.">
        <title>Chromosome anchoring in Senegalese sole (Solea senegalensis) reveals sex-associated markers and genome rearrangements in flatfish.</title>
        <authorList>
            <person name="Guerrero-Cozar I."/>
            <person name="Gomez-Garrido J."/>
            <person name="Berbel C."/>
            <person name="Martinez-Blanch J.F."/>
            <person name="Alioto T."/>
            <person name="Claros M.G."/>
            <person name="Gagnaire P.A."/>
            <person name="Manchado M."/>
        </authorList>
    </citation>
    <scope>NUCLEOTIDE SEQUENCE [LARGE SCALE GENOMIC DNA]</scope>
    <source>
        <strain evidence="1">Sse05_10M</strain>
    </source>
</reference>
<sequence length="82" mass="9220">MRMPPVLGVNVLLRGQRCADELILGMSRGAWRQRDRVHGCSGTCGQWWAGSDVNSVDFTVSGIRVTSVTSHRFEQRLFLDNK</sequence>
<accession>A0AAV6PDN5</accession>
<name>A0AAV6PDN5_SOLSE</name>
<dbReference type="EMBL" id="JAGKHQ010001422">
    <property type="protein sequence ID" value="KAG7456455.1"/>
    <property type="molecule type" value="Genomic_DNA"/>
</dbReference>